<feature type="transmembrane region" description="Helical" evidence="1">
    <location>
        <begin position="64"/>
        <end position="86"/>
    </location>
</feature>
<evidence type="ECO:0000313" key="3">
    <source>
        <dbReference type="WBParaSite" id="nRc.2.0.1.t04379-RA"/>
    </source>
</evidence>
<evidence type="ECO:0000313" key="2">
    <source>
        <dbReference type="Proteomes" id="UP000887565"/>
    </source>
</evidence>
<keyword evidence="2" id="KW-1185">Reference proteome</keyword>
<reference evidence="3" key="1">
    <citation type="submission" date="2022-11" db="UniProtKB">
        <authorList>
            <consortium name="WormBaseParasite"/>
        </authorList>
    </citation>
    <scope>IDENTIFICATION</scope>
</reference>
<feature type="transmembrane region" description="Helical" evidence="1">
    <location>
        <begin position="27"/>
        <end position="52"/>
    </location>
</feature>
<keyword evidence="1" id="KW-0472">Membrane</keyword>
<sequence>MNNSSMETSDTFEGQNFLCRVNQSFCITFGIVLECLSVVGLLFNGSIIMLFLKCGYCKKDNALILSLNLLVCDCLHLSIVIIHIAPELIVANVDKPWDIYDLLTNLAVFYVWLAYKCFSTTAFVVITKKFAYFLNSIISGSVLAIMNQDVRSDFLVVVFRRPKPMTSSKTLS</sequence>
<dbReference type="AlphaFoldDB" id="A0A915HRL4"/>
<keyword evidence="1" id="KW-0812">Transmembrane</keyword>
<evidence type="ECO:0000256" key="1">
    <source>
        <dbReference type="SAM" id="Phobius"/>
    </source>
</evidence>
<proteinExistence type="predicted"/>
<accession>A0A915HRL4</accession>
<dbReference type="Proteomes" id="UP000887565">
    <property type="component" value="Unplaced"/>
</dbReference>
<organism evidence="2 3">
    <name type="scientific">Romanomermis culicivorax</name>
    <name type="common">Nematode worm</name>
    <dbReference type="NCBI Taxonomy" id="13658"/>
    <lineage>
        <taxon>Eukaryota</taxon>
        <taxon>Metazoa</taxon>
        <taxon>Ecdysozoa</taxon>
        <taxon>Nematoda</taxon>
        <taxon>Enoplea</taxon>
        <taxon>Dorylaimia</taxon>
        <taxon>Mermithida</taxon>
        <taxon>Mermithoidea</taxon>
        <taxon>Mermithidae</taxon>
        <taxon>Romanomermis</taxon>
    </lineage>
</organism>
<protein>
    <submittedName>
        <fullName evidence="3">G-protein coupled receptors family 1 profile domain-containing protein</fullName>
    </submittedName>
</protein>
<keyword evidence="1" id="KW-1133">Transmembrane helix</keyword>
<feature type="transmembrane region" description="Helical" evidence="1">
    <location>
        <begin position="106"/>
        <end position="126"/>
    </location>
</feature>
<name>A0A915HRL4_ROMCU</name>
<dbReference type="WBParaSite" id="nRc.2.0.1.t04379-RA">
    <property type="protein sequence ID" value="nRc.2.0.1.t04379-RA"/>
    <property type="gene ID" value="nRc.2.0.1.g04379"/>
</dbReference>